<name>A0A382PPC6_9ZZZZ</name>
<protein>
    <recommendedName>
        <fullName evidence="2">Peptidase M23 domain-containing protein</fullName>
    </recommendedName>
</protein>
<feature type="non-terminal residue" evidence="1">
    <location>
        <position position="1"/>
    </location>
</feature>
<proteinExistence type="predicted"/>
<organism evidence="1">
    <name type="scientific">marine metagenome</name>
    <dbReference type="NCBI Taxonomy" id="408172"/>
    <lineage>
        <taxon>unclassified sequences</taxon>
        <taxon>metagenomes</taxon>
        <taxon>ecological metagenomes</taxon>
    </lineage>
</organism>
<sequence>HLHYEVIINGKKVNSQKLNLPSGKVLKNNERQLFEIHRIKTDVQIAEMIAEKLNN</sequence>
<evidence type="ECO:0000313" key="1">
    <source>
        <dbReference type="EMBL" id="SVC74687.1"/>
    </source>
</evidence>
<accession>A0A382PPC6</accession>
<gene>
    <name evidence="1" type="ORF">METZ01_LOCUS327541</name>
</gene>
<dbReference type="AlphaFoldDB" id="A0A382PPC6"/>
<evidence type="ECO:0008006" key="2">
    <source>
        <dbReference type="Google" id="ProtNLM"/>
    </source>
</evidence>
<reference evidence="1" key="1">
    <citation type="submission" date="2018-05" db="EMBL/GenBank/DDBJ databases">
        <authorList>
            <person name="Lanie J.A."/>
            <person name="Ng W.-L."/>
            <person name="Kazmierczak K.M."/>
            <person name="Andrzejewski T.M."/>
            <person name="Davidsen T.M."/>
            <person name="Wayne K.J."/>
            <person name="Tettelin H."/>
            <person name="Glass J.I."/>
            <person name="Rusch D."/>
            <person name="Podicherti R."/>
            <person name="Tsui H.-C.T."/>
            <person name="Winkler M.E."/>
        </authorList>
    </citation>
    <scope>NUCLEOTIDE SEQUENCE</scope>
</reference>
<dbReference type="EMBL" id="UINC01108522">
    <property type="protein sequence ID" value="SVC74687.1"/>
    <property type="molecule type" value="Genomic_DNA"/>
</dbReference>